<feature type="region of interest" description="Disordered" evidence="4">
    <location>
        <begin position="310"/>
        <end position="343"/>
    </location>
</feature>
<dbReference type="CDD" id="cd23159">
    <property type="entry name" value="Prefoldin_URI1"/>
    <property type="match status" value="1"/>
</dbReference>
<protein>
    <submittedName>
        <fullName evidence="5">RNA polymerase II subunit 5-mediating protein-like</fullName>
    </submittedName>
</protein>
<dbReference type="GO" id="GO:0006457">
    <property type="term" value="P:protein folding"/>
    <property type="evidence" value="ECO:0007669"/>
    <property type="project" value="UniProtKB-ARBA"/>
</dbReference>
<dbReference type="AlphaFoldDB" id="A0A438JJW5"/>
<organism evidence="5 6">
    <name type="scientific">Vitis vinifera</name>
    <name type="common">Grape</name>
    <dbReference type="NCBI Taxonomy" id="29760"/>
    <lineage>
        <taxon>Eukaryota</taxon>
        <taxon>Viridiplantae</taxon>
        <taxon>Streptophyta</taxon>
        <taxon>Embryophyta</taxon>
        <taxon>Tracheophyta</taxon>
        <taxon>Spermatophyta</taxon>
        <taxon>Magnoliopsida</taxon>
        <taxon>eudicotyledons</taxon>
        <taxon>Gunneridae</taxon>
        <taxon>Pentapetalae</taxon>
        <taxon>rosids</taxon>
        <taxon>Vitales</taxon>
        <taxon>Vitaceae</taxon>
        <taxon>Viteae</taxon>
        <taxon>Vitis</taxon>
    </lineage>
</organism>
<keyword evidence="2" id="KW-0539">Nucleus</keyword>
<dbReference type="InterPro" id="IPR009053">
    <property type="entry name" value="Prefoldin"/>
</dbReference>
<evidence type="ECO:0000313" key="6">
    <source>
        <dbReference type="Proteomes" id="UP000288805"/>
    </source>
</evidence>
<evidence type="ECO:0000313" key="5">
    <source>
        <dbReference type="EMBL" id="RVX09240.1"/>
    </source>
</evidence>
<evidence type="ECO:0000256" key="3">
    <source>
        <dbReference type="ARBA" id="ARBA00038295"/>
    </source>
</evidence>
<dbReference type="Gene3D" id="1.10.287.370">
    <property type="match status" value="1"/>
</dbReference>
<comment type="similarity">
    <text evidence="3">Belongs to the RNA polymerase II subunit 5-mediating protein family.</text>
</comment>
<comment type="caution">
    <text evidence="5">The sequence shown here is derived from an EMBL/GenBank/DDBJ whole genome shotgun (WGS) entry which is preliminary data.</text>
</comment>
<comment type="subcellular location">
    <subcellularLocation>
        <location evidence="1">Nucleus</location>
    </subcellularLocation>
</comment>
<dbReference type="Proteomes" id="UP000288805">
    <property type="component" value="Unassembled WGS sequence"/>
</dbReference>
<feature type="compositionally biased region" description="Basic and acidic residues" evidence="4">
    <location>
        <begin position="170"/>
        <end position="179"/>
    </location>
</feature>
<gene>
    <name evidence="5" type="primary">rmp_0</name>
    <name evidence="5" type="ORF">CK203_015321</name>
</gene>
<accession>A0A438JJW5</accession>
<evidence type="ECO:0000256" key="4">
    <source>
        <dbReference type="SAM" id="MobiDB-lite"/>
    </source>
</evidence>
<feature type="compositionally biased region" description="Basic and acidic residues" evidence="4">
    <location>
        <begin position="310"/>
        <end position="325"/>
    </location>
</feature>
<dbReference type="GO" id="GO:0005634">
    <property type="term" value="C:nucleus"/>
    <property type="evidence" value="ECO:0007669"/>
    <property type="project" value="UniProtKB-SubCell"/>
</dbReference>
<dbReference type="PANTHER" id="PTHR15111">
    <property type="entry name" value="RNA POLYMERASE II SUBUNIT 5-MEDIATING PROTEIN NNX3"/>
    <property type="match status" value="1"/>
</dbReference>
<name>A0A438JJW5_VITVI</name>
<evidence type="ECO:0000256" key="1">
    <source>
        <dbReference type="ARBA" id="ARBA00004123"/>
    </source>
</evidence>
<proteinExistence type="inferred from homology"/>
<reference evidence="5 6" key="1">
    <citation type="journal article" date="2018" name="PLoS Genet.">
        <title>Population sequencing reveals clonal diversity and ancestral inbreeding in the grapevine cultivar Chardonnay.</title>
        <authorList>
            <person name="Roach M.J."/>
            <person name="Johnson D.L."/>
            <person name="Bohlmann J."/>
            <person name="van Vuuren H.J."/>
            <person name="Jones S.J."/>
            <person name="Pretorius I.S."/>
            <person name="Schmidt S.A."/>
            <person name="Borneman A.R."/>
        </authorList>
    </citation>
    <scope>NUCLEOTIDE SEQUENCE [LARGE SCALE GENOMIC DNA]</scope>
    <source>
        <strain evidence="6">cv. Chardonnay</strain>
        <tissue evidence="5">Leaf</tissue>
    </source>
</reference>
<evidence type="ECO:0000256" key="2">
    <source>
        <dbReference type="ARBA" id="ARBA00023242"/>
    </source>
</evidence>
<dbReference type="Pfam" id="PF02996">
    <property type="entry name" value="Prefoldin"/>
    <property type="match status" value="1"/>
</dbReference>
<dbReference type="EMBL" id="QGNW01000038">
    <property type="protein sequence ID" value="RVX09240.1"/>
    <property type="molecule type" value="Genomic_DNA"/>
</dbReference>
<dbReference type="PANTHER" id="PTHR15111:SF0">
    <property type="entry name" value="UNCONVENTIONAL PREFOLDIN RPB5 INTERACTOR 1"/>
    <property type="match status" value="1"/>
</dbReference>
<dbReference type="InterPro" id="IPR052255">
    <property type="entry name" value="RNA_pol_II_subunit5-mediator"/>
</dbReference>
<feature type="region of interest" description="Disordered" evidence="4">
    <location>
        <begin position="411"/>
        <end position="438"/>
    </location>
</feature>
<dbReference type="SUPFAM" id="SSF46579">
    <property type="entry name" value="Prefoldin"/>
    <property type="match status" value="1"/>
</dbReference>
<dbReference type="GO" id="GO:0009409">
    <property type="term" value="P:response to cold"/>
    <property type="evidence" value="ECO:0007669"/>
    <property type="project" value="UniProtKB-ARBA"/>
</dbReference>
<feature type="compositionally biased region" description="Low complexity" evidence="4">
    <location>
        <begin position="414"/>
        <end position="425"/>
    </location>
</feature>
<feature type="region of interest" description="Disordered" evidence="4">
    <location>
        <begin position="170"/>
        <end position="207"/>
    </location>
</feature>
<sequence length="438" mass="48503">MQEPVKGTVTPLASLFPPEEAQKASKRVQGALADRQSELDRLQGFIADNTALVNLVQRLPDELHHDIMAQVFTPLCGESVPFGKAAFFPGRLVHTNEFLVLLGEGYYAERTSKQTVEILDRRGKALESQVDSLKAMMKDLKAEVSFFDATAAEAVEGLVEIREDYVEESSSERVIERGTSRATSFPSYAGMRGPPKPDSPRFSGEDSMKVAAEDEEYARMMLRFDELEKEELAAGSGDEHDEDEHNEADVDHSLSQLSGDHVLGSLEEHQVRKPLHHSKDEYATTEELLSKKHFEEDFANQLKSKIQLEGLKEQSVPKDSDDVSHGKSFANRATQSSSHGKDNIQALPTSKAEVLLASFYTGHGICSASLCGAVLPSSLLSQPQIVSRHVLSKLLTMFCQMEHTRNIQMNPREQAASSSQSSGSQPTKPVSRFKMQRR</sequence>
<dbReference type="InterPro" id="IPR004127">
    <property type="entry name" value="Prefoldin_subunit_alpha"/>
</dbReference>